<dbReference type="SMART" id="SM00358">
    <property type="entry name" value="DSRM"/>
    <property type="match status" value="2"/>
</dbReference>
<dbReference type="InterPro" id="IPR002634">
    <property type="entry name" value="BolA"/>
</dbReference>
<dbReference type="Gene3D" id="3.30.160.20">
    <property type="match status" value="2"/>
</dbReference>
<evidence type="ECO:0000259" key="4">
    <source>
        <dbReference type="PROSITE" id="PS50137"/>
    </source>
</evidence>
<dbReference type="FunFam" id="3.30.300.90:FF:000001">
    <property type="entry name" value="Transcriptional regulator BolA"/>
    <property type="match status" value="1"/>
</dbReference>
<dbReference type="PANTHER" id="PTHR46229">
    <property type="entry name" value="BOLA TRANSCRIPTION REGULATOR"/>
    <property type="match status" value="1"/>
</dbReference>
<gene>
    <name evidence="5" type="ORF">DGAL_LOCUS17001</name>
</gene>
<keyword evidence="2 3" id="KW-0694">RNA-binding</keyword>
<dbReference type="Proteomes" id="UP000789390">
    <property type="component" value="Unassembled WGS sequence"/>
</dbReference>
<feature type="domain" description="DRBM" evidence="4">
    <location>
        <begin position="367"/>
        <end position="435"/>
    </location>
</feature>
<dbReference type="GO" id="GO:0005739">
    <property type="term" value="C:mitochondrion"/>
    <property type="evidence" value="ECO:0007669"/>
    <property type="project" value="TreeGrafter"/>
</dbReference>
<dbReference type="EMBL" id="CAKKLH010000336">
    <property type="protein sequence ID" value="CAH0113199.1"/>
    <property type="molecule type" value="Genomic_DNA"/>
</dbReference>
<organism evidence="5 6">
    <name type="scientific">Daphnia galeata</name>
    <dbReference type="NCBI Taxonomy" id="27404"/>
    <lineage>
        <taxon>Eukaryota</taxon>
        <taxon>Metazoa</taxon>
        <taxon>Ecdysozoa</taxon>
        <taxon>Arthropoda</taxon>
        <taxon>Crustacea</taxon>
        <taxon>Branchiopoda</taxon>
        <taxon>Diplostraca</taxon>
        <taxon>Cladocera</taxon>
        <taxon>Anomopoda</taxon>
        <taxon>Daphniidae</taxon>
        <taxon>Daphnia</taxon>
    </lineage>
</organism>
<evidence type="ECO:0000256" key="2">
    <source>
        <dbReference type="ARBA" id="ARBA00022884"/>
    </source>
</evidence>
<comment type="similarity">
    <text evidence="1">Belongs to the BolA/IbaG family.</text>
</comment>
<protein>
    <recommendedName>
        <fullName evidence="4">DRBM domain-containing protein</fullName>
    </recommendedName>
</protein>
<dbReference type="Pfam" id="PF00035">
    <property type="entry name" value="dsrm"/>
    <property type="match status" value="2"/>
</dbReference>
<dbReference type="InterPro" id="IPR036065">
    <property type="entry name" value="BolA-like_sf"/>
</dbReference>
<dbReference type="InterPro" id="IPR014720">
    <property type="entry name" value="dsRBD_dom"/>
</dbReference>
<dbReference type="SUPFAM" id="SSF54768">
    <property type="entry name" value="dsRNA-binding domain-like"/>
    <property type="match status" value="2"/>
</dbReference>
<evidence type="ECO:0000313" key="5">
    <source>
        <dbReference type="EMBL" id="CAH0113199.1"/>
    </source>
</evidence>
<dbReference type="GO" id="GO:0003723">
    <property type="term" value="F:RNA binding"/>
    <property type="evidence" value="ECO:0007669"/>
    <property type="project" value="UniProtKB-UniRule"/>
</dbReference>
<evidence type="ECO:0000256" key="1">
    <source>
        <dbReference type="ARBA" id="ARBA00005578"/>
    </source>
</evidence>
<dbReference type="PROSITE" id="PS50137">
    <property type="entry name" value="DS_RBD"/>
    <property type="match status" value="2"/>
</dbReference>
<reference evidence="5" key="1">
    <citation type="submission" date="2021-11" db="EMBL/GenBank/DDBJ databases">
        <authorList>
            <person name="Schell T."/>
        </authorList>
    </citation>
    <scope>NUCLEOTIDE SEQUENCE</scope>
    <source>
        <strain evidence="5">M5</strain>
    </source>
</reference>
<dbReference type="PANTHER" id="PTHR46229:SF2">
    <property type="entry name" value="BOLA-LIKE PROTEIN 1"/>
    <property type="match status" value="1"/>
</dbReference>
<comment type="caution">
    <text evidence="5">The sequence shown here is derived from an EMBL/GenBank/DDBJ whole genome shotgun (WGS) entry which is preliminary data.</text>
</comment>
<proteinExistence type="inferred from homology"/>
<name>A0A8J2S561_9CRUS</name>
<dbReference type="AlphaFoldDB" id="A0A8J2S561"/>
<sequence>MKMKTKTFQHSSAFSKSKLWIVFHEGSFECYDMLARSFRVLSSSILSKTMVTISVKNPMETLIREKLTDQFSPVHLNILNESYMHNVPKGSETHFKVVVVSSKFENTPLLQRHRLVNQVLSEELKNGVHALSIVAKTPSQWEDSSKITEKSPAYFKLFARNFHKIWKTEIVLNLPIWQQRQSIDYRSLPNTDPIENVESCFSEYHNYSAVKSYHDQNLFKMASNDSSANSVKASESKETEVEVRAPSPANQKTFVSILHELCTKFEFGLAMYNLDRQSGDAHSQTFWMTLTVSLLDLTKIGSGTTKMKAKHDAAHKLILEIKKTAREGGTLKEVSKEKLMACCEWMKKYPTLNEENVPLPAAAEPNNASGILTGWLLTRHQSLPVYRVLKTTGPSHARIFYMSCKLDQHVTEGEGKSKKVAKNVAAEKMLTILRSED</sequence>
<dbReference type="InterPro" id="IPR050961">
    <property type="entry name" value="BolA/IbaG_stress_morph_reg"/>
</dbReference>
<evidence type="ECO:0000313" key="6">
    <source>
        <dbReference type="Proteomes" id="UP000789390"/>
    </source>
</evidence>
<dbReference type="CDD" id="cd10845">
    <property type="entry name" value="DSRM_RNAse_III_family"/>
    <property type="match status" value="1"/>
</dbReference>
<dbReference type="Gene3D" id="3.30.300.90">
    <property type="entry name" value="BolA-like"/>
    <property type="match status" value="1"/>
</dbReference>
<dbReference type="SUPFAM" id="SSF82657">
    <property type="entry name" value="BolA-like"/>
    <property type="match status" value="1"/>
</dbReference>
<evidence type="ECO:0000256" key="3">
    <source>
        <dbReference type="PROSITE-ProRule" id="PRU00266"/>
    </source>
</evidence>
<keyword evidence="6" id="KW-1185">Reference proteome</keyword>
<dbReference type="GO" id="GO:1990229">
    <property type="term" value="C:iron-sulfur cluster assembly complex"/>
    <property type="evidence" value="ECO:0007669"/>
    <property type="project" value="UniProtKB-ARBA"/>
</dbReference>
<feature type="domain" description="DRBM" evidence="4">
    <location>
        <begin position="253"/>
        <end position="323"/>
    </location>
</feature>
<dbReference type="FunFam" id="3.30.160.20:FF:000007">
    <property type="entry name" value="Double-stranded RNA-binding protein Staufen homolog 1"/>
    <property type="match status" value="1"/>
</dbReference>
<accession>A0A8J2S561</accession>
<dbReference type="Pfam" id="PF01722">
    <property type="entry name" value="BolA"/>
    <property type="match status" value="1"/>
</dbReference>
<dbReference type="OrthoDB" id="5961559at2759"/>